<feature type="region of interest" description="Disordered" evidence="1">
    <location>
        <begin position="1"/>
        <end position="35"/>
    </location>
</feature>
<dbReference type="GeneID" id="43667740"/>
<name>A0A5N7D2N9_9EURO</name>
<proteinExistence type="predicted"/>
<keyword evidence="3" id="KW-1185">Reference proteome</keyword>
<dbReference type="OrthoDB" id="10376750at2759"/>
<feature type="compositionally biased region" description="Pro residues" evidence="1">
    <location>
        <begin position="1"/>
        <end position="10"/>
    </location>
</feature>
<evidence type="ECO:0000313" key="3">
    <source>
        <dbReference type="Proteomes" id="UP000325579"/>
    </source>
</evidence>
<organism evidence="2 3">
    <name type="scientific">Aspergillus pseudonomiae</name>
    <dbReference type="NCBI Taxonomy" id="1506151"/>
    <lineage>
        <taxon>Eukaryota</taxon>
        <taxon>Fungi</taxon>
        <taxon>Dikarya</taxon>
        <taxon>Ascomycota</taxon>
        <taxon>Pezizomycotina</taxon>
        <taxon>Eurotiomycetes</taxon>
        <taxon>Eurotiomycetidae</taxon>
        <taxon>Eurotiales</taxon>
        <taxon>Aspergillaceae</taxon>
        <taxon>Aspergillus</taxon>
        <taxon>Aspergillus subgen. Circumdati</taxon>
    </lineage>
</organism>
<dbReference type="AlphaFoldDB" id="A0A5N7D2N9"/>
<gene>
    <name evidence="2" type="ORF">BDV37DRAFT_258444</name>
</gene>
<dbReference type="Proteomes" id="UP000325579">
    <property type="component" value="Unassembled WGS sequence"/>
</dbReference>
<accession>A0A5N7D2N9</accession>
<dbReference type="EMBL" id="ML736820">
    <property type="protein sequence ID" value="KAE8400143.1"/>
    <property type="molecule type" value="Genomic_DNA"/>
</dbReference>
<evidence type="ECO:0000256" key="1">
    <source>
        <dbReference type="SAM" id="MobiDB-lite"/>
    </source>
</evidence>
<dbReference type="RefSeq" id="XP_031937462.1">
    <property type="nucleotide sequence ID" value="XM_032083049.1"/>
</dbReference>
<feature type="compositionally biased region" description="Basic and acidic residues" evidence="1">
    <location>
        <begin position="24"/>
        <end position="33"/>
    </location>
</feature>
<protein>
    <submittedName>
        <fullName evidence="2">Uncharacterized protein</fullName>
    </submittedName>
</protein>
<evidence type="ECO:0000313" key="2">
    <source>
        <dbReference type="EMBL" id="KAE8400143.1"/>
    </source>
</evidence>
<sequence>MGPCLRPRPPGSDHRPSGLAGGQREARVGERPARQRSLAQGFFGWRSMILLSRN</sequence>
<reference evidence="2 3" key="1">
    <citation type="submission" date="2019-04" db="EMBL/GenBank/DDBJ databases">
        <authorList>
            <consortium name="DOE Joint Genome Institute"/>
            <person name="Mondo S."/>
            <person name="Kjaerbolling I."/>
            <person name="Vesth T."/>
            <person name="Frisvad J.C."/>
            <person name="Nybo J.L."/>
            <person name="Theobald S."/>
            <person name="Kildgaard S."/>
            <person name="Isbrandt T."/>
            <person name="Kuo A."/>
            <person name="Sato A."/>
            <person name="Lyhne E.K."/>
            <person name="Kogle M.E."/>
            <person name="Wiebenga A."/>
            <person name="Kun R.S."/>
            <person name="Lubbers R.J."/>
            <person name="Makela M.R."/>
            <person name="Barry K."/>
            <person name="Chovatia M."/>
            <person name="Clum A."/>
            <person name="Daum C."/>
            <person name="Haridas S."/>
            <person name="He G."/>
            <person name="LaButti K."/>
            <person name="Lipzen A."/>
            <person name="Riley R."/>
            <person name="Salamov A."/>
            <person name="Simmons B.A."/>
            <person name="Magnuson J.K."/>
            <person name="Henrissat B."/>
            <person name="Mortensen U.H."/>
            <person name="Larsen T.O."/>
            <person name="Devries R.P."/>
            <person name="Grigoriev I.V."/>
            <person name="Machida M."/>
            <person name="Baker S.E."/>
            <person name="Andersen M.R."/>
            <person name="Cantor M.N."/>
            <person name="Hua S.X."/>
        </authorList>
    </citation>
    <scope>NUCLEOTIDE SEQUENCE [LARGE SCALE GENOMIC DNA]</scope>
    <source>
        <strain evidence="2 3">CBS 119388</strain>
    </source>
</reference>